<evidence type="ECO:0000313" key="3">
    <source>
        <dbReference type="Proteomes" id="UP000557217"/>
    </source>
</evidence>
<dbReference type="AlphaFoldDB" id="A0A840PTH9"/>
<keyword evidence="3" id="KW-1185">Reference proteome</keyword>
<proteinExistence type="predicted"/>
<keyword evidence="1" id="KW-0812">Transmembrane</keyword>
<dbReference type="Proteomes" id="UP000557217">
    <property type="component" value="Unassembled WGS sequence"/>
</dbReference>
<accession>A0A840PTH9</accession>
<name>A0A840PTH9_URETH</name>
<dbReference type="EMBL" id="JACHGZ010000007">
    <property type="protein sequence ID" value="MBB5148494.1"/>
    <property type="molecule type" value="Genomic_DNA"/>
</dbReference>
<evidence type="ECO:0000256" key="1">
    <source>
        <dbReference type="SAM" id="Phobius"/>
    </source>
</evidence>
<comment type="caution">
    <text evidence="2">The sequence shown here is derived from an EMBL/GenBank/DDBJ whole genome shotgun (WGS) entry which is preliminary data.</text>
</comment>
<gene>
    <name evidence="2" type="ORF">HNR36_000880</name>
</gene>
<feature type="transmembrane region" description="Helical" evidence="1">
    <location>
        <begin position="6"/>
        <end position="32"/>
    </location>
</feature>
<sequence>MFDQVAITILEALTILTVLFIVFLLPLGDYLLRKK</sequence>
<keyword evidence="1" id="KW-1133">Transmembrane helix</keyword>
<reference evidence="2 3" key="1">
    <citation type="submission" date="2020-08" db="EMBL/GenBank/DDBJ databases">
        <title>Genomic Encyclopedia of Type Strains, Phase IV (KMG-IV): sequencing the most valuable type-strain genomes for metagenomic binning, comparative biology and taxonomic classification.</title>
        <authorList>
            <person name="Goeker M."/>
        </authorList>
    </citation>
    <scope>NUCLEOTIDE SEQUENCE [LARGE SCALE GENOMIC DNA]</scope>
    <source>
        <strain evidence="2 3">DSM 10633</strain>
    </source>
</reference>
<protein>
    <submittedName>
        <fullName evidence="2">Uncharacterized protein</fullName>
    </submittedName>
</protein>
<organism evidence="2 3">
    <name type="scientific">Ureibacillus thermosphaericus</name>
    <dbReference type="NCBI Taxonomy" id="51173"/>
    <lineage>
        <taxon>Bacteria</taxon>
        <taxon>Bacillati</taxon>
        <taxon>Bacillota</taxon>
        <taxon>Bacilli</taxon>
        <taxon>Bacillales</taxon>
        <taxon>Caryophanaceae</taxon>
        <taxon>Ureibacillus</taxon>
    </lineage>
</organism>
<keyword evidence="1" id="KW-0472">Membrane</keyword>
<evidence type="ECO:0000313" key="2">
    <source>
        <dbReference type="EMBL" id="MBB5148494.1"/>
    </source>
</evidence>